<comment type="caution">
    <text evidence="1">The sequence shown here is derived from an EMBL/GenBank/DDBJ whole genome shotgun (WGS) entry which is preliminary data.</text>
</comment>
<dbReference type="STRING" id="29845.A0A1V6RVP9"/>
<protein>
    <recommendedName>
        <fullName evidence="3">C2H2-type domain-containing protein</fullName>
    </recommendedName>
</protein>
<dbReference type="PANTHER" id="PTHR38167">
    <property type="entry name" value="C2H2-TYPE DOMAIN-CONTAINING PROTEIN"/>
    <property type="match status" value="1"/>
</dbReference>
<organism evidence="1 2">
    <name type="scientific">Penicillium vulpinum</name>
    <dbReference type="NCBI Taxonomy" id="29845"/>
    <lineage>
        <taxon>Eukaryota</taxon>
        <taxon>Fungi</taxon>
        <taxon>Dikarya</taxon>
        <taxon>Ascomycota</taxon>
        <taxon>Pezizomycotina</taxon>
        <taxon>Eurotiomycetes</taxon>
        <taxon>Eurotiomycetidae</taxon>
        <taxon>Eurotiales</taxon>
        <taxon>Aspergillaceae</taxon>
        <taxon>Penicillium</taxon>
    </lineage>
</organism>
<proteinExistence type="predicted"/>
<name>A0A1V6RVP9_9EURO</name>
<evidence type="ECO:0008006" key="3">
    <source>
        <dbReference type="Google" id="ProtNLM"/>
    </source>
</evidence>
<dbReference type="OrthoDB" id="5422613at2759"/>
<keyword evidence="2" id="KW-1185">Reference proteome</keyword>
<evidence type="ECO:0000313" key="2">
    <source>
        <dbReference type="Proteomes" id="UP000191518"/>
    </source>
</evidence>
<dbReference type="Proteomes" id="UP000191518">
    <property type="component" value="Unassembled WGS sequence"/>
</dbReference>
<evidence type="ECO:0000313" key="1">
    <source>
        <dbReference type="EMBL" id="OQE05851.1"/>
    </source>
</evidence>
<gene>
    <name evidence="1" type="ORF">PENVUL_c021G04734</name>
</gene>
<reference evidence="2" key="1">
    <citation type="journal article" date="2017" name="Nat. Microbiol.">
        <title>Global analysis of biosynthetic gene clusters reveals vast potential of secondary metabolite production in Penicillium species.</title>
        <authorList>
            <person name="Nielsen J.C."/>
            <person name="Grijseels S."/>
            <person name="Prigent S."/>
            <person name="Ji B."/>
            <person name="Dainat J."/>
            <person name="Nielsen K.F."/>
            <person name="Frisvad J.C."/>
            <person name="Workman M."/>
            <person name="Nielsen J."/>
        </authorList>
    </citation>
    <scope>NUCLEOTIDE SEQUENCE [LARGE SCALE GENOMIC DNA]</scope>
    <source>
        <strain evidence="2">IBT 29486</strain>
    </source>
</reference>
<dbReference type="EMBL" id="MDYP01000021">
    <property type="protein sequence ID" value="OQE05851.1"/>
    <property type="molecule type" value="Genomic_DNA"/>
</dbReference>
<dbReference type="PANTHER" id="PTHR38167:SF1">
    <property type="entry name" value="C2H2-TYPE DOMAIN-CONTAINING PROTEIN"/>
    <property type="match status" value="1"/>
</dbReference>
<sequence length="161" mass="18375">MPISEEDIDATILDRAINDASDQTVRAVLKSICAKSDEARKEAENQLLVSATETESSDKNKRRVPRYAFCVNCEKEFDVTTKTEKNCRYHPEQSEPTGEALFVDNWDECDVDTDEMRENFPECFTFECCEGNLRDNPDGCVTDFHQEQYPGGRPAKRSKAF</sequence>
<accession>A0A1V6RVP9</accession>
<dbReference type="AlphaFoldDB" id="A0A1V6RVP9"/>